<keyword evidence="2" id="KW-1185">Reference proteome</keyword>
<dbReference type="Gene3D" id="3.40.470.10">
    <property type="entry name" value="Uracil-DNA glycosylase-like domain"/>
    <property type="match status" value="1"/>
</dbReference>
<accession>A0A1G6URK9</accession>
<sequence length="223" mass="25152">MSVKAERMRSLVDKRRREVWPGYTRIADYHDGVYEAEHVCPYSKSACNLDARIMVMLQDWISHDAISAPVDEDMVRHGQLPNLPTNRNLKRLLLQTFGLSLGETFATDLFPFIKPGGMSAYIPTRDLRRAAREYALPQIEIVSPELVVCIGLATFNALRSACGLRAVRPLGAAIDHPFRWKETHVWCQAHTGGMGYNMRSRGDPTRVAADWARMRDAVGWGTP</sequence>
<dbReference type="InterPro" id="IPR036895">
    <property type="entry name" value="Uracil-DNA_glycosylase-like_sf"/>
</dbReference>
<organism evidence="1 2">
    <name type="scientific">Aquimonas voraii</name>
    <dbReference type="NCBI Taxonomy" id="265719"/>
    <lineage>
        <taxon>Bacteria</taxon>
        <taxon>Pseudomonadati</taxon>
        <taxon>Pseudomonadota</taxon>
        <taxon>Gammaproteobacteria</taxon>
        <taxon>Lysobacterales</taxon>
        <taxon>Lysobacteraceae</taxon>
        <taxon>Aquimonas</taxon>
    </lineage>
</organism>
<name>A0A1G6URK9_9GAMM</name>
<evidence type="ECO:0000313" key="2">
    <source>
        <dbReference type="Proteomes" id="UP000199603"/>
    </source>
</evidence>
<dbReference type="SUPFAM" id="SSF52141">
    <property type="entry name" value="Uracil-DNA glycosylase-like"/>
    <property type="match status" value="1"/>
</dbReference>
<protein>
    <submittedName>
        <fullName evidence="1">Uracil DNA glycosylase superfamily protein</fullName>
    </submittedName>
</protein>
<dbReference type="Proteomes" id="UP000199603">
    <property type="component" value="Unassembled WGS sequence"/>
</dbReference>
<gene>
    <name evidence="1" type="ORF">SAMN04488509_102463</name>
</gene>
<proteinExistence type="predicted"/>
<dbReference type="RefSeq" id="WP_091240504.1">
    <property type="nucleotide sequence ID" value="NZ_FNAG01000002.1"/>
</dbReference>
<dbReference type="STRING" id="265719.SAMN04488509_102463"/>
<reference evidence="1 2" key="1">
    <citation type="submission" date="2016-10" db="EMBL/GenBank/DDBJ databases">
        <authorList>
            <person name="de Groot N.N."/>
        </authorList>
    </citation>
    <scope>NUCLEOTIDE SEQUENCE [LARGE SCALE GENOMIC DNA]</scope>
    <source>
        <strain evidence="1 2">DSM 16957</strain>
    </source>
</reference>
<dbReference type="OrthoDB" id="5917343at2"/>
<dbReference type="EMBL" id="FNAG01000002">
    <property type="protein sequence ID" value="SDD44038.1"/>
    <property type="molecule type" value="Genomic_DNA"/>
</dbReference>
<evidence type="ECO:0000313" key="1">
    <source>
        <dbReference type="EMBL" id="SDD44038.1"/>
    </source>
</evidence>
<dbReference type="AlphaFoldDB" id="A0A1G6URK9"/>